<protein>
    <recommendedName>
        <fullName evidence="3">DUF1444 family protein</fullName>
    </recommendedName>
</protein>
<dbReference type="EMBL" id="BMHE01000047">
    <property type="protein sequence ID" value="GGA05045.1"/>
    <property type="molecule type" value="Genomic_DNA"/>
</dbReference>
<name>A0ABQ1FBG1_9BACL</name>
<evidence type="ECO:0000313" key="2">
    <source>
        <dbReference type="Proteomes" id="UP000615455"/>
    </source>
</evidence>
<dbReference type="Proteomes" id="UP000615455">
    <property type="component" value="Unassembled WGS sequence"/>
</dbReference>
<evidence type="ECO:0008006" key="3">
    <source>
        <dbReference type="Google" id="ProtNLM"/>
    </source>
</evidence>
<evidence type="ECO:0000313" key="1">
    <source>
        <dbReference type="EMBL" id="GGA05045.1"/>
    </source>
</evidence>
<dbReference type="RefSeq" id="WP_189018639.1">
    <property type="nucleotide sequence ID" value="NZ_BMHE01000047.1"/>
</dbReference>
<dbReference type="Pfam" id="PF25948">
    <property type="entry name" value="DUF7986"/>
    <property type="match status" value="1"/>
</dbReference>
<keyword evidence="2" id="KW-1185">Reference proteome</keyword>
<accession>A0ABQ1FBG1</accession>
<reference evidence="2" key="1">
    <citation type="journal article" date="2019" name="Int. J. Syst. Evol. Microbiol.">
        <title>The Global Catalogue of Microorganisms (GCM) 10K type strain sequencing project: providing services to taxonomists for standard genome sequencing and annotation.</title>
        <authorList>
            <consortium name="The Broad Institute Genomics Platform"/>
            <consortium name="The Broad Institute Genome Sequencing Center for Infectious Disease"/>
            <person name="Wu L."/>
            <person name="Ma J."/>
        </authorList>
    </citation>
    <scope>NUCLEOTIDE SEQUENCE [LARGE SCALE GENOMIC DNA]</scope>
    <source>
        <strain evidence="2">CGMCC 1.15043</strain>
    </source>
</reference>
<proteinExistence type="predicted"/>
<organism evidence="1 2">
    <name type="scientific">Paenibacillus marchantiophytorum</name>
    <dbReference type="NCBI Taxonomy" id="1619310"/>
    <lineage>
        <taxon>Bacteria</taxon>
        <taxon>Bacillati</taxon>
        <taxon>Bacillota</taxon>
        <taxon>Bacilli</taxon>
        <taxon>Bacillales</taxon>
        <taxon>Paenibacillaceae</taxon>
        <taxon>Paenibacillus</taxon>
    </lineage>
</organism>
<dbReference type="InterPro" id="IPR058292">
    <property type="entry name" value="DUF7986"/>
</dbReference>
<comment type="caution">
    <text evidence="1">The sequence shown here is derived from an EMBL/GenBank/DDBJ whole genome shotgun (WGS) entry which is preliminary data.</text>
</comment>
<gene>
    <name evidence="1" type="ORF">GCM10008018_58790</name>
</gene>
<sequence>MNNIERYKKYRQTQVELHTKILDDYVDEVGFKQAAHTLGILNNRDQVVMEHETEYDALYDFNIYEKFRAGKSILSLFAENYSSENQVENEMLAAMLQSKASLYEVIHVDKTEGVLMLNDIMSDLNEPIKIIDISLSNNTISSPLIYTRVLDLEGFSMTSGLGFVFSIDHKDYILNRSRKMLKKLKSGDTSLDNFITYFHLNRSDGILTRFENVK</sequence>